<dbReference type="GO" id="GO:0000479">
    <property type="term" value="P:endonucleolytic cleavage of tricistronic rRNA transcript (SSU-rRNA, 5.8S rRNA, LSU-rRNA)"/>
    <property type="evidence" value="ECO:0007669"/>
    <property type="project" value="TreeGrafter"/>
</dbReference>
<feature type="region of interest" description="Disordered" evidence="12">
    <location>
        <begin position="406"/>
        <end position="426"/>
    </location>
</feature>
<dbReference type="InterPro" id="IPR037875">
    <property type="entry name" value="Bms1_N"/>
</dbReference>
<comment type="subcellular location">
    <subcellularLocation>
        <location evidence="1">Nucleus</location>
        <location evidence="1">Nucleolus</location>
    </subcellularLocation>
</comment>
<dbReference type="GO" id="GO:0000462">
    <property type="term" value="P:maturation of SSU-rRNA from tricistronic rRNA transcript (SSU-rRNA, 5.8S rRNA, LSU-rRNA)"/>
    <property type="evidence" value="ECO:0007669"/>
    <property type="project" value="TreeGrafter"/>
</dbReference>
<proteinExistence type="inferred from homology"/>
<name>A0AAV5RF62_STABA</name>
<feature type="compositionally biased region" description="Acidic residues" evidence="12">
    <location>
        <begin position="533"/>
        <end position="563"/>
    </location>
</feature>
<keyword evidence="15" id="KW-1185">Reference proteome</keyword>
<evidence type="ECO:0000313" key="15">
    <source>
        <dbReference type="Proteomes" id="UP001362899"/>
    </source>
</evidence>
<dbReference type="SMART" id="SM01362">
    <property type="entry name" value="DUF663"/>
    <property type="match status" value="1"/>
</dbReference>
<comment type="caution">
    <text evidence="14">The sequence shown here is derived from an EMBL/GenBank/DDBJ whole genome shotgun (WGS) entry which is preliminary data.</text>
</comment>
<keyword evidence="6" id="KW-0067">ATP-binding</keyword>
<evidence type="ECO:0000256" key="1">
    <source>
        <dbReference type="ARBA" id="ARBA00004604"/>
    </source>
</evidence>
<dbReference type="Gene3D" id="3.40.50.300">
    <property type="entry name" value="P-loop containing nucleotide triphosphate hydrolases"/>
    <property type="match status" value="1"/>
</dbReference>
<evidence type="ECO:0000256" key="6">
    <source>
        <dbReference type="ARBA" id="ARBA00022840"/>
    </source>
</evidence>
<dbReference type="Proteomes" id="UP001362899">
    <property type="component" value="Unassembled WGS sequence"/>
</dbReference>
<dbReference type="PROSITE" id="PS51714">
    <property type="entry name" value="G_BMS1"/>
    <property type="match status" value="1"/>
</dbReference>
<evidence type="ECO:0000256" key="5">
    <source>
        <dbReference type="ARBA" id="ARBA00022801"/>
    </source>
</evidence>
<dbReference type="SMART" id="SM00785">
    <property type="entry name" value="AARP2CN"/>
    <property type="match status" value="1"/>
</dbReference>
<evidence type="ECO:0000256" key="2">
    <source>
        <dbReference type="ARBA" id="ARBA00022517"/>
    </source>
</evidence>
<evidence type="ECO:0000256" key="7">
    <source>
        <dbReference type="ARBA" id="ARBA00023134"/>
    </source>
</evidence>
<keyword evidence="3" id="KW-0597">Phosphoprotein</keyword>
<evidence type="ECO:0000256" key="10">
    <source>
        <dbReference type="ARBA" id="ARBA00061391"/>
    </source>
</evidence>
<feature type="compositionally biased region" description="Acidic residues" evidence="12">
    <location>
        <begin position="610"/>
        <end position="621"/>
    </location>
</feature>
<dbReference type="InterPro" id="IPR039761">
    <property type="entry name" value="Bms1/Tsr1"/>
</dbReference>
<feature type="domain" description="Bms1-type G" evidence="13">
    <location>
        <begin position="69"/>
        <end position="233"/>
    </location>
</feature>
<accession>A0AAV5RF62</accession>
<reference evidence="14 15" key="1">
    <citation type="journal article" date="2023" name="Elife">
        <title>Identification of key yeast species and microbe-microbe interactions impacting larval growth of Drosophila in the wild.</title>
        <authorList>
            <person name="Mure A."/>
            <person name="Sugiura Y."/>
            <person name="Maeda R."/>
            <person name="Honda K."/>
            <person name="Sakurai N."/>
            <person name="Takahashi Y."/>
            <person name="Watada M."/>
            <person name="Katoh T."/>
            <person name="Gotoh A."/>
            <person name="Gotoh Y."/>
            <person name="Taniguchi I."/>
            <person name="Nakamura K."/>
            <person name="Hayashi T."/>
            <person name="Katayama T."/>
            <person name="Uemura T."/>
            <person name="Hattori Y."/>
        </authorList>
    </citation>
    <scope>NUCLEOTIDE SEQUENCE [LARGE SCALE GENOMIC DNA]</scope>
    <source>
        <strain evidence="14 15">SB-73</strain>
    </source>
</reference>
<evidence type="ECO:0000256" key="4">
    <source>
        <dbReference type="ARBA" id="ARBA00022741"/>
    </source>
</evidence>
<dbReference type="InterPro" id="IPR027417">
    <property type="entry name" value="P-loop_NTPase"/>
</dbReference>
<comment type="similarity">
    <text evidence="10">Belongs to the TRAFAC class translation factor GTPase superfamily. Bms1-like GTPase family. BMS1 subfamily.</text>
</comment>
<keyword evidence="7" id="KW-0342">GTP-binding</keyword>
<feature type="region of interest" description="Disordered" evidence="12">
    <location>
        <begin position="1"/>
        <end position="27"/>
    </location>
</feature>
<feature type="compositionally biased region" description="Basic and acidic residues" evidence="12">
    <location>
        <begin position="1"/>
        <end position="17"/>
    </location>
</feature>
<evidence type="ECO:0000256" key="9">
    <source>
        <dbReference type="ARBA" id="ARBA00049117"/>
    </source>
</evidence>
<dbReference type="CDD" id="cd01882">
    <property type="entry name" value="BMS1"/>
    <property type="match status" value="1"/>
</dbReference>
<organism evidence="14 15">
    <name type="scientific">Starmerella bacillaris</name>
    <name type="common">Yeast</name>
    <name type="synonym">Candida zemplinina</name>
    <dbReference type="NCBI Taxonomy" id="1247836"/>
    <lineage>
        <taxon>Eukaryota</taxon>
        <taxon>Fungi</taxon>
        <taxon>Dikarya</taxon>
        <taxon>Ascomycota</taxon>
        <taxon>Saccharomycotina</taxon>
        <taxon>Dipodascomycetes</taxon>
        <taxon>Dipodascales</taxon>
        <taxon>Trichomonascaceae</taxon>
        <taxon>Starmerella</taxon>
    </lineage>
</organism>
<gene>
    <name evidence="14" type="ORF">DASB73_007210</name>
</gene>
<comment type="catalytic activity">
    <reaction evidence="9">
        <text>GTP + H2O = GDP + phosphate + H(+)</text>
        <dbReference type="Rhea" id="RHEA:19669"/>
        <dbReference type="ChEBI" id="CHEBI:15377"/>
        <dbReference type="ChEBI" id="CHEBI:15378"/>
        <dbReference type="ChEBI" id="CHEBI:37565"/>
        <dbReference type="ChEBI" id="CHEBI:43474"/>
        <dbReference type="ChEBI" id="CHEBI:58189"/>
    </reaction>
    <physiologicalReaction direction="left-to-right" evidence="9">
        <dbReference type="Rhea" id="RHEA:19670"/>
    </physiologicalReaction>
</comment>
<feature type="region of interest" description="Disordered" evidence="12">
    <location>
        <begin position="305"/>
        <end position="324"/>
    </location>
</feature>
<dbReference type="EMBL" id="BTGC01000003">
    <property type="protein sequence ID" value="GMM49763.1"/>
    <property type="molecule type" value="Genomic_DNA"/>
</dbReference>
<sequence>MSTETHKPHRPSTDAKTSKKSKSHANGFNARAFAVANPGKLDRMARRSVEVGEKRFHAPMVDRTPEDAPPVLVAVVGPRGVGKSTLIKSLVRRFTKHTVNELNGAITVVSGKKRRVTFFECGCDLNSMVDVAKVADLVLLMIDGNFGFEMETMEFLQIASVHGFPRILGIVTHLDLIKTSSQTKATKKALKNRFWTEVYKGAKLFYLSGVMNGRYPDREILNLARFISVMKFRPLKWRNEHPYMLADRFVDLTHPSKVEENPKVDRDVALYGYIRGTPLKEGQNAHIPGLGDVVISQCEQLPDPCPTPAAVKREEGKSGKSGRRKLDDKLKTLYAPMSDVGGVMIDKDAVYIDIGTSNFDSEKNANAGLGEQMVMSLQKPIMKSSEDAGIQLFSNTDAIKNLEDIEDDSAISDDEEADKENTGRTEVRKATPYAFKEAIVGEYSEGESDSEFEIDNEDVNDEERHLKWMDNFKPAERSVQSLAKLIYSDKSSTDICEQLIVEDQSESTESIIKSIDDLFYREVRPDGSTKTGDDEDKYEDSEGGSDFEDLEATENNEDSDVDDSNVKSDGDDFANFDADDAKEVKEHIKSVEEQREENARRKEQMRLQFDSDEEKADNQEEVTESWYDQQKNRIQKQLDINEQELNELDPATRAQIEGIRAGNYVRLVLKDVPCEFVEYFNPKYPVIVGGLLDNETRFGYSQVRFKKHRWHPRLLKTNDPVIVSLGWRRFQTCPIYTTSDSRTRTRMLKYTPEHMFCTATMYGPLVSPNTGFACFPSVNEVDAKASFRVSATGTVEEVDAEVEIVKKLKLVGYPYKIFKNTAFIKDMFQSSLEIARFEGAQIKTVSGIRGQIKKALPQEGAFRAAFEDKILMSDIIILRAWWPVQARKFYNPVTSLLLDDKTRWQGMRLTGAVRAEKKLSVPQKKDSEYGQQIVREARKFNPLQIPRNLRQDLPFKSQIAQMRPQGKQTYQQKRAVVVTGEEKKMRDLMVKMNTLRNEKDAKRKAVKDMQRAKHAAELAKVQAAKDERRKELRKEYFAAEGRKRAAEDRQMQKKAKH</sequence>
<feature type="region of interest" description="Disordered" evidence="12">
    <location>
        <begin position="524"/>
        <end position="621"/>
    </location>
</feature>
<dbReference type="GO" id="GO:0034511">
    <property type="term" value="F:U3 snoRNA binding"/>
    <property type="evidence" value="ECO:0007669"/>
    <property type="project" value="TreeGrafter"/>
</dbReference>
<dbReference type="InterPro" id="IPR007034">
    <property type="entry name" value="BMS1_TSR1_C"/>
</dbReference>
<dbReference type="PANTHER" id="PTHR12858:SF2">
    <property type="entry name" value="RIBOSOME BIOGENESIS PROTEIN BMS1 HOMOLOG"/>
    <property type="match status" value="1"/>
</dbReference>
<dbReference type="AlphaFoldDB" id="A0AAV5RF62"/>
<evidence type="ECO:0000256" key="11">
    <source>
        <dbReference type="SAM" id="Coils"/>
    </source>
</evidence>
<feature type="coiled-coil region" evidence="11">
    <location>
        <begin position="978"/>
        <end position="1049"/>
    </location>
</feature>
<dbReference type="InterPro" id="IPR030387">
    <property type="entry name" value="G_Bms1/Tsr1_dom"/>
</dbReference>
<dbReference type="InterPro" id="IPR012948">
    <property type="entry name" value="AARP2CN"/>
</dbReference>
<evidence type="ECO:0000256" key="3">
    <source>
        <dbReference type="ARBA" id="ARBA00022553"/>
    </source>
</evidence>
<keyword evidence="4" id="KW-0547">Nucleotide-binding</keyword>
<dbReference type="GO" id="GO:0005524">
    <property type="term" value="F:ATP binding"/>
    <property type="evidence" value="ECO:0007669"/>
    <property type="project" value="UniProtKB-KW"/>
</dbReference>
<dbReference type="SUPFAM" id="SSF52540">
    <property type="entry name" value="P-loop containing nucleoside triphosphate hydrolases"/>
    <property type="match status" value="1"/>
</dbReference>
<protein>
    <submittedName>
        <fullName evidence="14">GTPase</fullName>
    </submittedName>
</protein>
<dbReference type="Pfam" id="PF04950">
    <property type="entry name" value="RIBIOP_C"/>
    <property type="match status" value="1"/>
</dbReference>
<keyword evidence="2" id="KW-0690">Ribosome biogenesis</keyword>
<dbReference type="GO" id="GO:0005525">
    <property type="term" value="F:GTP binding"/>
    <property type="evidence" value="ECO:0007669"/>
    <property type="project" value="UniProtKB-KW"/>
</dbReference>
<evidence type="ECO:0000256" key="12">
    <source>
        <dbReference type="SAM" id="MobiDB-lite"/>
    </source>
</evidence>
<feature type="compositionally biased region" description="Basic and acidic residues" evidence="12">
    <location>
        <begin position="579"/>
        <end position="605"/>
    </location>
</feature>
<evidence type="ECO:0000313" key="14">
    <source>
        <dbReference type="EMBL" id="GMM49763.1"/>
    </source>
</evidence>
<dbReference type="GO" id="GO:0005654">
    <property type="term" value="C:nucleoplasm"/>
    <property type="evidence" value="ECO:0007669"/>
    <property type="project" value="UniProtKB-ARBA"/>
</dbReference>
<keyword evidence="5" id="KW-0378">Hydrolase</keyword>
<feature type="compositionally biased region" description="Acidic residues" evidence="12">
    <location>
        <begin position="406"/>
        <end position="418"/>
    </location>
</feature>
<keyword evidence="11" id="KW-0175">Coiled coil</keyword>
<dbReference type="PANTHER" id="PTHR12858">
    <property type="entry name" value="RIBOSOME BIOGENESIS PROTEIN"/>
    <property type="match status" value="1"/>
</dbReference>
<keyword evidence="8" id="KW-0539">Nucleus</keyword>
<dbReference type="GO" id="GO:0003924">
    <property type="term" value="F:GTPase activity"/>
    <property type="evidence" value="ECO:0007669"/>
    <property type="project" value="TreeGrafter"/>
</dbReference>
<feature type="compositionally biased region" description="Basic and acidic residues" evidence="12">
    <location>
        <begin position="311"/>
        <end position="324"/>
    </location>
</feature>
<dbReference type="GO" id="GO:0030686">
    <property type="term" value="C:90S preribosome"/>
    <property type="evidence" value="ECO:0007669"/>
    <property type="project" value="TreeGrafter"/>
</dbReference>
<dbReference type="FunFam" id="3.40.50.300:FF:000105">
    <property type="entry name" value="BMS1 ribosome biogenesis factor"/>
    <property type="match status" value="1"/>
</dbReference>
<evidence type="ECO:0000259" key="13">
    <source>
        <dbReference type="PROSITE" id="PS51714"/>
    </source>
</evidence>
<evidence type="ECO:0000256" key="8">
    <source>
        <dbReference type="ARBA" id="ARBA00023242"/>
    </source>
</evidence>
<dbReference type="Pfam" id="PF08142">
    <property type="entry name" value="AARP2CN"/>
    <property type="match status" value="1"/>
</dbReference>
<dbReference type="GO" id="GO:0032040">
    <property type="term" value="C:small-subunit processome"/>
    <property type="evidence" value="ECO:0007669"/>
    <property type="project" value="UniProtKB-ARBA"/>
</dbReference>